<dbReference type="NCBIfam" id="TIGR00756">
    <property type="entry name" value="PPR"/>
    <property type="match status" value="10"/>
</dbReference>
<evidence type="ECO:0000256" key="1">
    <source>
        <dbReference type="ARBA" id="ARBA00022737"/>
    </source>
</evidence>
<reference evidence="4" key="3">
    <citation type="submission" date="2022-01" db="UniProtKB">
        <authorList>
            <consortium name="EnsemblPlants"/>
        </authorList>
    </citation>
    <scope>IDENTIFICATION</scope>
    <source>
        <strain evidence="4">subsp. vulgare</strain>
    </source>
</reference>
<dbReference type="KEGG" id="hvg:123411413"/>
<dbReference type="PaxDb" id="4513-MLOC_14879.1"/>
<dbReference type="RefSeq" id="XP_044960288.1">
    <property type="nucleotide sequence ID" value="XM_045104353.1"/>
</dbReference>
<dbReference type="PANTHER" id="PTHR47934:SF6">
    <property type="entry name" value="MITOCHONDRIAL GROUP I INTRON SPLICING FACTOR CCM1-RELATED"/>
    <property type="match status" value="1"/>
</dbReference>
<name>M0UW18_HORVV</name>
<dbReference type="Pfam" id="PF17177">
    <property type="entry name" value="PPR_long"/>
    <property type="match status" value="1"/>
</dbReference>
<keyword evidence="2" id="KW-0809">Transit peptide</keyword>
<accession>M0UW18</accession>
<dbReference type="Pfam" id="PF13041">
    <property type="entry name" value="PPR_2"/>
    <property type="match status" value="2"/>
</dbReference>
<dbReference type="Proteomes" id="UP000011116">
    <property type="component" value="Chromosome 7H"/>
</dbReference>
<dbReference type="Pfam" id="PF12854">
    <property type="entry name" value="PPR_1"/>
    <property type="match status" value="2"/>
</dbReference>
<dbReference type="InterPro" id="IPR002885">
    <property type="entry name" value="PPR_rpt"/>
</dbReference>
<gene>
    <name evidence="4" type="primary">LOC123411413</name>
</gene>
<dbReference type="Gramene" id="HORVU.MOREX.r2.7HG0560910.1">
    <property type="protein sequence ID" value="HORVU.MOREX.r2.7HG0560910.1.CDS.1"/>
    <property type="gene ID" value="HORVU.MOREX.r2.7HG0560910"/>
</dbReference>
<dbReference type="GO" id="GO:0003729">
    <property type="term" value="F:mRNA binding"/>
    <property type="evidence" value="ECO:0000318"/>
    <property type="project" value="GO_Central"/>
</dbReference>
<dbReference type="AlphaFoldDB" id="M0UW18"/>
<dbReference type="GO" id="GO:0005737">
    <property type="term" value="C:cytoplasm"/>
    <property type="evidence" value="ECO:0000318"/>
    <property type="project" value="GO_Central"/>
</dbReference>
<feature type="domain" description="PROP1-like PPR" evidence="3">
    <location>
        <begin position="247"/>
        <end position="392"/>
    </location>
</feature>
<sequence length="634" mass="69529">MPSPTSPLPLRRLIPNPPFYAAAAAARLFHSDSFVSSSSDDEPPLADELFPAAGAPTLLSVARSLSHSPSPSVSSVLGFLHRLPTDASPHIFPHLIAALSRSPRPLLALRLFLRPPTSAATTHHSFNSALLRFPLPPHLLPAFFFHSLRRFPRLAPTLLSFNLLLKCVCFSLVPRNHRLYLEIALRVLHESIPGWKLQPDKFTYSTVVSALADAGRVDDAVALVHEMVVDGAVAAEAFNPVLSAMLRARDVTGAAKLFSFMQLKGCKPSAATYNVLLHGLLVCGRASAAMGVMRRMEREEVTPSVLTYGAIVDGLVRCGKLQDAWKVTEEMAKKGFAPNEFVFSPVITGFCKSGEVDRASTVWDTMVAGGVRPNIVLYSAMIDGFARCGKMTKAELLFEEMVEAKCVPNIMTYSSMVRGYFQIGDSSQALSIWEEMLSAGCTPNAVTYSILISGLCNVGRSKDAMMVWKHMLGHGCAPDTIAYTSMIKGLCASGMVDGGLRLFNDMLARGDADPDVICYNVLLDGLLRAKDLPRAMDLLNQMLDHGCDPDTVTCNTFLREIEVGQGKGREFLEGLVLRLCNRKRNKAAAEVVMVMLAKYIVPEAAILEMVVRGVCRQKRVWRVIDKCWDEIWRF</sequence>
<dbReference type="PANTHER" id="PTHR47934">
    <property type="entry name" value="PENTATRICOPEPTIDE REPEAT-CONTAINING PROTEIN PET309, MITOCHONDRIAL"/>
    <property type="match status" value="1"/>
</dbReference>
<dbReference type="ExpressionAtlas" id="M0UW18">
    <property type="expression patterns" value="baseline"/>
</dbReference>
<protein>
    <recommendedName>
        <fullName evidence="3">PROP1-like PPR domain-containing protein</fullName>
    </recommendedName>
</protein>
<dbReference type="PROSITE" id="PS51375">
    <property type="entry name" value="PPR"/>
    <property type="match status" value="9"/>
</dbReference>
<evidence type="ECO:0000313" key="5">
    <source>
        <dbReference type="Proteomes" id="UP000011116"/>
    </source>
</evidence>
<reference evidence="5" key="1">
    <citation type="journal article" date="2012" name="Nature">
        <title>A physical, genetic and functional sequence assembly of the barley genome.</title>
        <authorList>
            <consortium name="The International Barley Genome Sequencing Consortium"/>
            <person name="Mayer K.F."/>
            <person name="Waugh R."/>
            <person name="Brown J.W."/>
            <person name="Schulman A."/>
            <person name="Langridge P."/>
            <person name="Platzer M."/>
            <person name="Fincher G.B."/>
            <person name="Muehlbauer G.J."/>
            <person name="Sato K."/>
            <person name="Close T.J."/>
            <person name="Wise R.P."/>
            <person name="Stein N."/>
        </authorList>
    </citation>
    <scope>NUCLEOTIDE SEQUENCE [LARGE SCALE GENOMIC DNA]</scope>
    <source>
        <strain evidence="5">cv. Morex</strain>
    </source>
</reference>
<dbReference type="InterPro" id="IPR033443">
    <property type="entry name" value="PROP1-like_PPR_dom"/>
</dbReference>
<dbReference type="Gene3D" id="1.25.40.10">
    <property type="entry name" value="Tetratricopeptide repeat domain"/>
    <property type="match status" value="4"/>
</dbReference>
<evidence type="ECO:0000313" key="4">
    <source>
        <dbReference type="EnsemblPlants" id="HORVU.MOREX.r3.7HG0675950.1.CDS1"/>
    </source>
</evidence>
<organism evidence="4 5">
    <name type="scientific">Hordeum vulgare subsp. vulgare</name>
    <name type="common">Domesticated barley</name>
    <dbReference type="NCBI Taxonomy" id="112509"/>
    <lineage>
        <taxon>Eukaryota</taxon>
        <taxon>Viridiplantae</taxon>
        <taxon>Streptophyta</taxon>
        <taxon>Embryophyta</taxon>
        <taxon>Tracheophyta</taxon>
        <taxon>Spermatophyta</taxon>
        <taxon>Magnoliopsida</taxon>
        <taxon>Liliopsida</taxon>
        <taxon>Poales</taxon>
        <taxon>Poaceae</taxon>
        <taxon>BOP clade</taxon>
        <taxon>Pooideae</taxon>
        <taxon>Triticodae</taxon>
        <taxon>Triticeae</taxon>
        <taxon>Hordeinae</taxon>
        <taxon>Hordeum</taxon>
    </lineage>
</organism>
<proteinExistence type="predicted"/>
<dbReference type="SUPFAM" id="SSF81901">
    <property type="entry name" value="HCP-like"/>
    <property type="match status" value="1"/>
</dbReference>
<dbReference type="eggNOG" id="KOG4197">
    <property type="taxonomic scope" value="Eukaryota"/>
</dbReference>
<keyword evidence="1" id="KW-0677">Repeat</keyword>
<dbReference type="SMR" id="M0UW18"/>
<dbReference type="EnsemblPlants" id="HORVU.MOREX.r3.7HG0675950.1">
    <property type="protein sequence ID" value="HORVU.MOREX.r3.7HG0675950.1.CDS1"/>
    <property type="gene ID" value="HORVU.MOREX.r3.7HG0675950"/>
</dbReference>
<dbReference type="Gramene" id="HORVU.MOREX.r3.7HG0675950.1">
    <property type="protein sequence ID" value="HORVU.MOREX.r3.7HG0675950.1.CDS1"/>
    <property type="gene ID" value="HORVU.MOREX.r3.7HG0675950"/>
</dbReference>
<dbReference type="GO" id="GO:0006397">
    <property type="term" value="P:mRNA processing"/>
    <property type="evidence" value="ECO:0000318"/>
    <property type="project" value="GO_Central"/>
</dbReference>
<evidence type="ECO:0000259" key="3">
    <source>
        <dbReference type="Pfam" id="PF17177"/>
    </source>
</evidence>
<dbReference type="InterPro" id="IPR011990">
    <property type="entry name" value="TPR-like_helical_dom_sf"/>
</dbReference>
<reference evidence="4" key="2">
    <citation type="submission" date="2020-10" db="EMBL/GenBank/DDBJ databases">
        <authorList>
            <person name="Scholz U."/>
            <person name="Mascher M."/>
            <person name="Fiebig A."/>
        </authorList>
    </citation>
    <scope>NUCLEOTIDE SEQUENCE [LARGE SCALE GENOMIC DNA]</scope>
    <source>
        <strain evidence="4">cv. Morex</strain>
    </source>
</reference>
<keyword evidence="5" id="KW-1185">Reference proteome</keyword>
<evidence type="ECO:0000256" key="2">
    <source>
        <dbReference type="ARBA" id="ARBA00022946"/>
    </source>
</evidence>
<dbReference type="GeneID" id="123411413"/>
<dbReference type="OrthoDB" id="185373at2759"/>
<dbReference type="InterPro" id="IPR051114">
    <property type="entry name" value="Mito_RNA_Proc_CCM1"/>
</dbReference>